<comment type="pathway">
    <text evidence="1">Amino-acid biosynthesis; L-asparagine biosynthesis; L-asparagine from L-aspartate (L-Gln route): step 1/1.</text>
</comment>
<dbReference type="InterPro" id="IPR014729">
    <property type="entry name" value="Rossmann-like_a/b/a_fold"/>
</dbReference>
<keyword evidence="4" id="KW-0547">Nucleotide-binding</keyword>
<accession>F3L3Q9</accession>
<gene>
    <name evidence="8" type="ORF">IMCC3088_2251</name>
</gene>
<evidence type="ECO:0000256" key="2">
    <source>
        <dbReference type="ARBA" id="ARBA00005752"/>
    </source>
</evidence>
<dbReference type="RefSeq" id="WP_009576439.1">
    <property type="nucleotide sequence ID" value="NZ_AEIG01000066.1"/>
</dbReference>
<dbReference type="AlphaFoldDB" id="F3L3Q9"/>
<keyword evidence="9" id="KW-1185">Reference proteome</keyword>
<evidence type="ECO:0000256" key="5">
    <source>
        <dbReference type="ARBA" id="ARBA00022840"/>
    </source>
</evidence>
<dbReference type="Gene3D" id="3.60.20.10">
    <property type="entry name" value="Glutamine Phosphoribosylpyrophosphate, subunit 1, domain 1"/>
    <property type="match status" value="1"/>
</dbReference>
<evidence type="ECO:0000256" key="4">
    <source>
        <dbReference type="ARBA" id="ARBA00022741"/>
    </source>
</evidence>
<dbReference type="PANTHER" id="PTHR43284:SF1">
    <property type="entry name" value="ASPARAGINE SYNTHETASE"/>
    <property type="match status" value="1"/>
</dbReference>
<dbReference type="SUPFAM" id="SSF56235">
    <property type="entry name" value="N-terminal nucleophile aminohydrolases (Ntn hydrolases)"/>
    <property type="match status" value="1"/>
</dbReference>
<dbReference type="PROSITE" id="PS51278">
    <property type="entry name" value="GATASE_TYPE_2"/>
    <property type="match status" value="1"/>
</dbReference>
<dbReference type="EC" id="6.3.5.4" evidence="3"/>
<dbReference type="InterPro" id="IPR051786">
    <property type="entry name" value="ASN_synthetase/amidase"/>
</dbReference>
<dbReference type="InterPro" id="IPR001962">
    <property type="entry name" value="Asn_synthase"/>
</dbReference>
<evidence type="ECO:0000313" key="9">
    <source>
        <dbReference type="Proteomes" id="UP000005615"/>
    </source>
</evidence>
<dbReference type="CDD" id="cd00712">
    <property type="entry name" value="AsnB"/>
    <property type="match status" value="1"/>
</dbReference>
<dbReference type="Proteomes" id="UP000005615">
    <property type="component" value="Unassembled WGS sequence"/>
</dbReference>
<dbReference type="Pfam" id="PF00733">
    <property type="entry name" value="Asn_synthase"/>
    <property type="match status" value="1"/>
</dbReference>
<dbReference type="EMBL" id="AEIG01000066">
    <property type="protein sequence ID" value="EGG29032.1"/>
    <property type="molecule type" value="Genomic_DNA"/>
</dbReference>
<comment type="similarity">
    <text evidence="2">Belongs to the asparagine synthetase family.</text>
</comment>
<evidence type="ECO:0000256" key="3">
    <source>
        <dbReference type="ARBA" id="ARBA00012737"/>
    </source>
</evidence>
<evidence type="ECO:0000313" key="8">
    <source>
        <dbReference type="EMBL" id="EGG29032.1"/>
    </source>
</evidence>
<dbReference type="Gene3D" id="3.40.50.620">
    <property type="entry name" value="HUPs"/>
    <property type="match status" value="1"/>
</dbReference>
<comment type="catalytic activity">
    <reaction evidence="7">
        <text>L-aspartate + L-glutamine + ATP + H2O = L-asparagine + L-glutamate + AMP + diphosphate + H(+)</text>
        <dbReference type="Rhea" id="RHEA:12228"/>
        <dbReference type="ChEBI" id="CHEBI:15377"/>
        <dbReference type="ChEBI" id="CHEBI:15378"/>
        <dbReference type="ChEBI" id="CHEBI:29985"/>
        <dbReference type="ChEBI" id="CHEBI:29991"/>
        <dbReference type="ChEBI" id="CHEBI:30616"/>
        <dbReference type="ChEBI" id="CHEBI:33019"/>
        <dbReference type="ChEBI" id="CHEBI:58048"/>
        <dbReference type="ChEBI" id="CHEBI:58359"/>
        <dbReference type="ChEBI" id="CHEBI:456215"/>
        <dbReference type="EC" id="6.3.5.4"/>
    </reaction>
</comment>
<dbReference type="InterPro" id="IPR033738">
    <property type="entry name" value="AsnB_N"/>
</dbReference>
<dbReference type="PANTHER" id="PTHR43284">
    <property type="entry name" value="ASPARAGINE SYNTHETASE (GLUTAMINE-HYDROLYZING)"/>
    <property type="match status" value="1"/>
</dbReference>
<sequence length="552" mass="64586">MCGLVFSININLDLDICDRFLKRRGPDASGHFFNEDLQAYHTRLKIFDLSDNSNQPYTDDGHNFLLFNGSIYNFKDLIKKYEIDQTSSDTVVIYKLIRKYGPKIVEEFNGMFAIVFFNILDNNVYFIRDRYGIKPLYYYKYKSKFIISSSAKLIAKHLDLDINDEYVSFGIENGFYDEFNHSPYQNVFPVKPGSVSRLFDNKLETNFYYQINKCTFYNEDFSELRDILIDSVNTRLIADRAIGISQSGGVDSSIISFVTSKSIDTKLKAFCFGSKDKQSEYFNAKRHSDKCGLDLINVEPKNSNKSFLDLVNDVIDVQEAPFLGTSIVAQYLVFQKANEQKITVMLGGQGADELFCGYKKYLYFNRFSVFSLFNVFYEILFNGYDFELIKKKFLRKKSSPRKFQYDFSSINNLSLQDLTYTSLPTLLRYEDRNSMAFSIETRLPFLDYRLVDYVNSKNKSNFIRFGFTKYILRKMFNGQISSKIIWNIFKRGFDTSDYFENDSNILFVNKYISSNKQYLPSFLSNYVSHTNQLKDWSIILSCLWYINELKDS</sequence>
<comment type="caution">
    <text evidence="8">The sequence shown here is derived from an EMBL/GenBank/DDBJ whole genome shotgun (WGS) entry which is preliminary data.</text>
</comment>
<dbReference type="InterPro" id="IPR029055">
    <property type="entry name" value="Ntn_hydrolases_N"/>
</dbReference>
<dbReference type="SUPFAM" id="SSF52402">
    <property type="entry name" value="Adenine nucleotide alpha hydrolases-like"/>
    <property type="match status" value="1"/>
</dbReference>
<keyword evidence="5" id="KW-0067">ATP-binding</keyword>
<name>F3L3Q9_9GAMM</name>
<reference evidence="8 9" key="1">
    <citation type="journal article" date="2011" name="J. Bacteriol.">
        <title>Genome sequence of strain IMCC3088, a proteorhodopsin-containing marine bacterium belonging to the OM60/NOR5 clade.</title>
        <authorList>
            <person name="Jang Y."/>
            <person name="Oh H.M."/>
            <person name="Kang I."/>
            <person name="Lee K."/>
            <person name="Yang S.J."/>
            <person name="Cho J.C."/>
        </authorList>
    </citation>
    <scope>NUCLEOTIDE SEQUENCE [LARGE SCALE GENOMIC DNA]</scope>
    <source>
        <strain evidence="8 9">IMCC3088</strain>
    </source>
</reference>
<dbReference type="NCBIfam" id="TIGR01536">
    <property type="entry name" value="asn_synth_AEB"/>
    <property type="match status" value="1"/>
</dbReference>
<proteinExistence type="inferred from homology"/>
<protein>
    <recommendedName>
        <fullName evidence="3">asparagine synthase (glutamine-hydrolyzing)</fullName>
        <ecNumber evidence="3">6.3.5.4</ecNumber>
    </recommendedName>
</protein>
<evidence type="ECO:0000256" key="6">
    <source>
        <dbReference type="ARBA" id="ARBA00022962"/>
    </source>
</evidence>
<dbReference type="GO" id="GO:0006529">
    <property type="term" value="P:asparagine biosynthetic process"/>
    <property type="evidence" value="ECO:0007669"/>
    <property type="project" value="InterPro"/>
</dbReference>
<keyword evidence="6" id="KW-0315">Glutamine amidotransferase</keyword>
<dbReference type="GO" id="GO:0004066">
    <property type="term" value="F:asparagine synthase (glutamine-hydrolyzing) activity"/>
    <property type="evidence" value="ECO:0007669"/>
    <property type="project" value="UniProtKB-EC"/>
</dbReference>
<evidence type="ECO:0000256" key="1">
    <source>
        <dbReference type="ARBA" id="ARBA00005187"/>
    </source>
</evidence>
<evidence type="ECO:0000256" key="7">
    <source>
        <dbReference type="ARBA" id="ARBA00048741"/>
    </source>
</evidence>
<organism evidence="8 9">
    <name type="scientific">Aequoribacter fuscus</name>
    <dbReference type="NCBI Taxonomy" id="2518989"/>
    <lineage>
        <taxon>Bacteria</taxon>
        <taxon>Pseudomonadati</taxon>
        <taxon>Pseudomonadota</taxon>
        <taxon>Gammaproteobacteria</taxon>
        <taxon>Cellvibrionales</taxon>
        <taxon>Halieaceae</taxon>
        <taxon>Aequoribacter</taxon>
    </lineage>
</organism>
<dbReference type="Pfam" id="PF13537">
    <property type="entry name" value="GATase_7"/>
    <property type="match status" value="1"/>
</dbReference>
<dbReference type="CDD" id="cd01991">
    <property type="entry name" value="Asn_synthase_B_C"/>
    <property type="match status" value="1"/>
</dbReference>
<dbReference type="InterPro" id="IPR006426">
    <property type="entry name" value="Asn_synth_AEB"/>
</dbReference>
<dbReference type="OrthoDB" id="9763290at2"/>
<dbReference type="eggNOG" id="COG0367">
    <property type="taxonomic scope" value="Bacteria"/>
</dbReference>
<dbReference type="InterPro" id="IPR017932">
    <property type="entry name" value="GATase_2_dom"/>
</dbReference>
<dbReference type="GO" id="GO:0005524">
    <property type="term" value="F:ATP binding"/>
    <property type="evidence" value="ECO:0007669"/>
    <property type="project" value="UniProtKB-KW"/>
</dbReference>
<dbReference type="STRING" id="2518989.IMCC3088_2251"/>
<dbReference type="PIRSF" id="PIRSF001589">
    <property type="entry name" value="Asn_synthetase_glu-h"/>
    <property type="match status" value="1"/>
</dbReference>